<dbReference type="EMBL" id="LN614827">
    <property type="protein sequence ID" value="CEG58645.1"/>
    <property type="molecule type" value="Genomic_DNA"/>
</dbReference>
<accession>A0A098GAY7</accession>
<keyword evidence="4" id="KW-1185">Reference proteome</keyword>
<protein>
    <submittedName>
        <fullName evidence="3">Putative (Serine-type) D-alanyl-D-alanine carboxypeptidase</fullName>
        <ecNumber evidence="3">3.4.16.4</ecNumber>
    </submittedName>
</protein>
<keyword evidence="3" id="KW-0378">Hydrolase</keyword>
<dbReference type="InterPro" id="IPR001466">
    <property type="entry name" value="Beta-lactam-related"/>
</dbReference>
<keyword evidence="3" id="KW-0645">Protease</keyword>
<dbReference type="HOGENOM" id="CLU_020027_2_1_6"/>
<feature type="domain" description="Beta-lactamase-related" evidence="2">
    <location>
        <begin position="47"/>
        <end position="391"/>
    </location>
</feature>
<evidence type="ECO:0000259" key="2">
    <source>
        <dbReference type="Pfam" id="PF00144"/>
    </source>
</evidence>
<dbReference type="Pfam" id="PF00144">
    <property type="entry name" value="Beta-lactamase"/>
    <property type="match status" value="1"/>
</dbReference>
<dbReference type="SUPFAM" id="SSF56601">
    <property type="entry name" value="beta-lactamase/transpeptidase-like"/>
    <property type="match status" value="1"/>
</dbReference>
<dbReference type="OrthoDB" id="9799367at2"/>
<organism evidence="3 4">
    <name type="scientific">Legionella fallonii LLAP-10</name>
    <dbReference type="NCBI Taxonomy" id="1212491"/>
    <lineage>
        <taxon>Bacteria</taxon>
        <taxon>Pseudomonadati</taxon>
        <taxon>Pseudomonadota</taxon>
        <taxon>Gammaproteobacteria</taxon>
        <taxon>Legionellales</taxon>
        <taxon>Legionellaceae</taxon>
        <taxon>Legionella</taxon>
    </lineage>
</organism>
<dbReference type="KEGG" id="lfa:LFA_3313"/>
<dbReference type="AlphaFoldDB" id="A0A098GAY7"/>
<dbReference type="InterPro" id="IPR012338">
    <property type="entry name" value="Beta-lactam/transpept-like"/>
</dbReference>
<evidence type="ECO:0000313" key="4">
    <source>
        <dbReference type="Proteomes" id="UP000032430"/>
    </source>
</evidence>
<gene>
    <name evidence="3" type="ORF">LFA_3313</name>
</gene>
<evidence type="ECO:0000256" key="1">
    <source>
        <dbReference type="SAM" id="SignalP"/>
    </source>
</evidence>
<name>A0A098GAY7_9GAMM</name>
<dbReference type="InterPro" id="IPR050491">
    <property type="entry name" value="AmpC-like"/>
</dbReference>
<evidence type="ECO:0000313" key="3">
    <source>
        <dbReference type="EMBL" id="CEG58645.1"/>
    </source>
</evidence>
<dbReference type="EC" id="3.4.16.4" evidence="3"/>
<dbReference type="GO" id="GO:0009002">
    <property type="term" value="F:serine-type D-Ala-D-Ala carboxypeptidase activity"/>
    <property type="evidence" value="ECO:0007669"/>
    <property type="project" value="UniProtKB-EC"/>
</dbReference>
<dbReference type="PANTHER" id="PTHR46825">
    <property type="entry name" value="D-ALANYL-D-ALANINE-CARBOXYPEPTIDASE/ENDOPEPTIDASE AMPH"/>
    <property type="match status" value="1"/>
</dbReference>
<keyword evidence="3" id="KW-0121">Carboxypeptidase</keyword>
<feature type="signal peptide" evidence="1">
    <location>
        <begin position="1"/>
        <end position="21"/>
    </location>
</feature>
<proteinExistence type="predicted"/>
<dbReference type="STRING" id="1212491.LFA_3313"/>
<dbReference type="RefSeq" id="WP_045096920.1">
    <property type="nucleotide sequence ID" value="NZ_LN614827.1"/>
</dbReference>
<reference evidence="4" key="1">
    <citation type="submission" date="2014-09" db="EMBL/GenBank/DDBJ databases">
        <authorList>
            <person name="Gomez-Valero L."/>
        </authorList>
    </citation>
    <scope>NUCLEOTIDE SEQUENCE [LARGE SCALE GENOMIC DNA]</scope>
    <source>
        <strain evidence="4">ATCC700992</strain>
    </source>
</reference>
<dbReference type="Proteomes" id="UP000032430">
    <property type="component" value="Chromosome I"/>
</dbReference>
<sequence length="398" mass="45207">MVRFNRLVIIVFFLISTALTANNTTRHLNQNKLKNLTDSYLKRYHSREHISAVTLTIDNGKERTTQYSGNTDFFKFHPVDSSNLYQAGSIAKSFIAAVILQLEATPELHFNIDDKLSKYLPQYTEWGDISVKQLLNMTSGIPDYLEDSNYLQDLANNPHKQWLSEEKLSYVMNKPLLFAPGTKWNYSNTNYILAGLIITKLTGNSVAEELNERFLAPNNPYRLHLQNTFYVSHQYPEYVIPRMVHGYFFGGTSEQFIPYETDITDYSLSYAEPAGAIVSNSEDITQWVRALLTPNRVLTQKQLSELTTLVSTITGQPLTTPNRDNPNGFGLGIGLSYMEPKFPGLIFNYEGMTIGYRAQYIYIPKENIIISATTNSSVNPDNDHLIELISDAYDALSK</sequence>
<dbReference type="PANTHER" id="PTHR46825:SF7">
    <property type="entry name" value="D-ALANYL-D-ALANINE CARBOXYPEPTIDASE"/>
    <property type="match status" value="1"/>
</dbReference>
<keyword evidence="1" id="KW-0732">Signal</keyword>
<feature type="chain" id="PRO_5001935597" evidence="1">
    <location>
        <begin position="22"/>
        <end position="398"/>
    </location>
</feature>
<dbReference type="Gene3D" id="3.40.710.10">
    <property type="entry name" value="DD-peptidase/beta-lactamase superfamily"/>
    <property type="match status" value="1"/>
</dbReference>